<accession>A0AAW1CEP3</accession>
<evidence type="ECO:0000256" key="1">
    <source>
        <dbReference type="ARBA" id="ARBA00004323"/>
    </source>
</evidence>
<evidence type="ECO:0000256" key="2">
    <source>
        <dbReference type="ARBA" id="ARBA00009003"/>
    </source>
</evidence>
<protein>
    <recommendedName>
        <fullName evidence="7">Alpha 1,4-glycosyltransferase domain-containing protein</fullName>
    </recommendedName>
</protein>
<evidence type="ECO:0000256" key="3">
    <source>
        <dbReference type="ARBA" id="ARBA00022676"/>
    </source>
</evidence>
<keyword evidence="5" id="KW-0333">Golgi apparatus</keyword>
<dbReference type="GO" id="GO:0000139">
    <property type="term" value="C:Golgi membrane"/>
    <property type="evidence" value="ECO:0007669"/>
    <property type="project" value="UniProtKB-SubCell"/>
</dbReference>
<dbReference type="InterPro" id="IPR029044">
    <property type="entry name" value="Nucleotide-diphossugar_trans"/>
</dbReference>
<dbReference type="Pfam" id="PF04488">
    <property type="entry name" value="Gly_transf_sug"/>
    <property type="match status" value="1"/>
</dbReference>
<comment type="caution">
    <text evidence="8">The sequence shown here is derived from an EMBL/GenBank/DDBJ whole genome shotgun (WGS) entry which is preliminary data.</text>
</comment>
<keyword evidence="6" id="KW-0472">Membrane</keyword>
<dbReference type="AlphaFoldDB" id="A0AAW1CEP3"/>
<dbReference type="GO" id="GO:0006688">
    <property type="term" value="P:glycosphingolipid biosynthetic process"/>
    <property type="evidence" value="ECO:0007669"/>
    <property type="project" value="TreeGrafter"/>
</dbReference>
<evidence type="ECO:0000256" key="6">
    <source>
        <dbReference type="ARBA" id="ARBA00023136"/>
    </source>
</evidence>
<dbReference type="PANTHER" id="PTHR12042">
    <property type="entry name" value="LACTOSYLCERAMIDE 4-ALPHA-GALACTOSYLTRANSFERASE ALPHA- 1,4-GALACTOSYLTRANSFERASE"/>
    <property type="match status" value="1"/>
</dbReference>
<proteinExistence type="inferred from homology"/>
<organism evidence="8 9">
    <name type="scientific">Rhynocoris fuscipes</name>
    <dbReference type="NCBI Taxonomy" id="488301"/>
    <lineage>
        <taxon>Eukaryota</taxon>
        <taxon>Metazoa</taxon>
        <taxon>Ecdysozoa</taxon>
        <taxon>Arthropoda</taxon>
        <taxon>Hexapoda</taxon>
        <taxon>Insecta</taxon>
        <taxon>Pterygota</taxon>
        <taxon>Neoptera</taxon>
        <taxon>Paraneoptera</taxon>
        <taxon>Hemiptera</taxon>
        <taxon>Heteroptera</taxon>
        <taxon>Panheteroptera</taxon>
        <taxon>Cimicomorpha</taxon>
        <taxon>Reduviidae</taxon>
        <taxon>Harpactorinae</taxon>
        <taxon>Harpactorini</taxon>
        <taxon>Rhynocoris</taxon>
    </lineage>
</organism>
<comment type="similarity">
    <text evidence="2">Belongs to the glycosyltransferase 32 family.</text>
</comment>
<dbReference type="InterPro" id="IPR007577">
    <property type="entry name" value="GlycoTrfase_DXD_sugar-bd_CS"/>
</dbReference>
<keyword evidence="9" id="KW-1185">Reference proteome</keyword>
<name>A0AAW1CEP3_9HEMI</name>
<dbReference type="GO" id="GO:0016758">
    <property type="term" value="F:hexosyltransferase activity"/>
    <property type="evidence" value="ECO:0007669"/>
    <property type="project" value="UniProtKB-ARBA"/>
</dbReference>
<feature type="domain" description="Alpha 1,4-glycosyltransferase" evidence="7">
    <location>
        <begin position="217"/>
        <end position="346"/>
    </location>
</feature>
<dbReference type="Pfam" id="PF04572">
    <property type="entry name" value="Gb3_synth"/>
    <property type="match status" value="1"/>
</dbReference>
<dbReference type="Proteomes" id="UP001461498">
    <property type="component" value="Unassembled WGS sequence"/>
</dbReference>
<dbReference type="Gene3D" id="3.90.550.20">
    <property type="match status" value="1"/>
</dbReference>
<comment type="subcellular location">
    <subcellularLocation>
        <location evidence="1">Golgi apparatus membrane</location>
        <topology evidence="1">Single-pass type II membrane protein</topology>
    </subcellularLocation>
</comment>
<dbReference type="InterPro" id="IPR051981">
    <property type="entry name" value="Glycosyltransf_32"/>
</dbReference>
<evidence type="ECO:0000259" key="7">
    <source>
        <dbReference type="Pfam" id="PF04572"/>
    </source>
</evidence>
<gene>
    <name evidence="8" type="ORF">O3M35_013339</name>
</gene>
<evidence type="ECO:0000313" key="9">
    <source>
        <dbReference type="Proteomes" id="UP001461498"/>
    </source>
</evidence>
<sequence>MKFLCIRPKKLSIQSCLIAILITSFFSFCKFYCIKRWDDEAMKNIILKKVLLPNDNNIFFIETSCALKEDKFFADGLQISSRQACAIYSTAKMNPSRPVILYHSCPLLKNYYESSSEAALHILKLKNVYILNEKYEDILRGSLVENLISSNKLQESKYLYKHASDVLGLVLLYKYGGAYMDMNFITRKSFDTLPKNVLTPLSYKNLSSGFMQFEQKGFGNEFLKQILIDLSKNFSKTRWDGNGAFLIGERFLKFCQYPEDKSLKEAIANNSCDIALNKIEEFYPIYFTDWEYLFKPNNHTKHILNALNNSIAVSFWNFISRNEEIKIGENSVFEILAWQYCHDIIKSTGQSF</sequence>
<reference evidence="8 9" key="1">
    <citation type="submission" date="2022-12" db="EMBL/GenBank/DDBJ databases">
        <title>Chromosome-level genome assembly of true bugs.</title>
        <authorList>
            <person name="Ma L."/>
            <person name="Li H."/>
        </authorList>
    </citation>
    <scope>NUCLEOTIDE SEQUENCE [LARGE SCALE GENOMIC DNA]</scope>
    <source>
        <strain evidence="8">Lab_2022b</strain>
    </source>
</reference>
<dbReference type="EMBL" id="JAPXFL010000088">
    <property type="protein sequence ID" value="KAK9496357.1"/>
    <property type="molecule type" value="Genomic_DNA"/>
</dbReference>
<evidence type="ECO:0000256" key="5">
    <source>
        <dbReference type="ARBA" id="ARBA00023034"/>
    </source>
</evidence>
<dbReference type="PANTHER" id="PTHR12042:SF21">
    <property type="entry name" value="ALPHA1,4-GALACTOSYLTRANSFERASE 1-RELATED"/>
    <property type="match status" value="1"/>
</dbReference>
<keyword evidence="4" id="KW-0808">Transferase</keyword>
<evidence type="ECO:0000256" key="4">
    <source>
        <dbReference type="ARBA" id="ARBA00022679"/>
    </source>
</evidence>
<keyword evidence="3" id="KW-0328">Glycosyltransferase</keyword>
<evidence type="ECO:0000313" key="8">
    <source>
        <dbReference type="EMBL" id="KAK9496357.1"/>
    </source>
</evidence>
<dbReference type="InterPro" id="IPR007652">
    <property type="entry name" value="A1-4-GlycosylTfrase_dom"/>
</dbReference>
<dbReference type="SUPFAM" id="SSF53448">
    <property type="entry name" value="Nucleotide-diphospho-sugar transferases"/>
    <property type="match status" value="1"/>
</dbReference>